<comment type="caution">
    <text evidence="4">The sequence shown here is derived from an EMBL/GenBank/DDBJ whole genome shotgun (WGS) entry which is preliminary data.</text>
</comment>
<evidence type="ECO:0000256" key="2">
    <source>
        <dbReference type="ARBA" id="ARBA00023002"/>
    </source>
</evidence>
<dbReference type="EC" id="1.-.-.-" evidence="4"/>
<accession>A0ABV7VXQ1</accession>
<keyword evidence="2 4" id="KW-0560">Oxidoreductase</keyword>
<dbReference type="PRINTS" id="PR00081">
    <property type="entry name" value="GDHRDH"/>
</dbReference>
<dbReference type="PRINTS" id="PR00080">
    <property type="entry name" value="SDRFAMILY"/>
</dbReference>
<dbReference type="InterPro" id="IPR002347">
    <property type="entry name" value="SDR_fam"/>
</dbReference>
<sequence length="268" mass="29452">MTAQPRKTAPPLAQQVIWLTGASSGIGEALVKSLASRCLQLIITARNADKLQQVAQQSGCSNILCYPADITDRDQLHKVAGEIEQQFGRLDTLIANAGTCEYVDVKQFDAELFERVVHTNLVGLANCTEAALPLLRHSQRGYLVGTSSSVAYLPLTRAQAYGASKAATNHFLEAMKIDLAGEQTDVSVICPGFVKTPLTDRNDFPMPMRISAAEAAEEIIRGIERRQWEIHFPRRFTWILKTIAALPAGLRMRITRSMSRNQASASSR</sequence>
<evidence type="ECO:0000313" key="5">
    <source>
        <dbReference type="Proteomes" id="UP001595722"/>
    </source>
</evidence>
<comment type="similarity">
    <text evidence="1 3">Belongs to the short-chain dehydrogenases/reductases (SDR) family.</text>
</comment>
<dbReference type="Pfam" id="PF00106">
    <property type="entry name" value="adh_short"/>
    <property type="match status" value="1"/>
</dbReference>
<reference evidence="5" key="1">
    <citation type="journal article" date="2019" name="Int. J. Syst. Evol. Microbiol.">
        <title>The Global Catalogue of Microorganisms (GCM) 10K type strain sequencing project: providing services to taxonomists for standard genome sequencing and annotation.</title>
        <authorList>
            <consortium name="The Broad Institute Genomics Platform"/>
            <consortium name="The Broad Institute Genome Sequencing Center for Infectious Disease"/>
            <person name="Wu L."/>
            <person name="Ma J."/>
        </authorList>
    </citation>
    <scope>NUCLEOTIDE SEQUENCE [LARGE SCALE GENOMIC DNA]</scope>
    <source>
        <strain evidence="5">KCTC 42424</strain>
    </source>
</reference>
<evidence type="ECO:0000313" key="4">
    <source>
        <dbReference type="EMBL" id="MFC3681546.1"/>
    </source>
</evidence>
<evidence type="ECO:0000256" key="3">
    <source>
        <dbReference type="RuleBase" id="RU000363"/>
    </source>
</evidence>
<dbReference type="Proteomes" id="UP001595722">
    <property type="component" value="Unassembled WGS sequence"/>
</dbReference>
<dbReference type="SUPFAM" id="SSF51735">
    <property type="entry name" value="NAD(P)-binding Rossmann-fold domains"/>
    <property type="match status" value="1"/>
</dbReference>
<protein>
    <submittedName>
        <fullName evidence="4">SDR family NAD(P)-dependent oxidoreductase</fullName>
        <ecNumber evidence="4">1.-.-.-</ecNumber>
    </submittedName>
</protein>
<dbReference type="PANTHER" id="PTHR44196:SF1">
    <property type="entry name" value="DEHYDROGENASE_REDUCTASE SDR FAMILY MEMBER 7B"/>
    <property type="match status" value="1"/>
</dbReference>
<evidence type="ECO:0000256" key="1">
    <source>
        <dbReference type="ARBA" id="ARBA00006484"/>
    </source>
</evidence>
<dbReference type="Gene3D" id="3.40.50.720">
    <property type="entry name" value="NAD(P)-binding Rossmann-like Domain"/>
    <property type="match status" value="1"/>
</dbReference>
<proteinExistence type="inferred from homology"/>
<gene>
    <name evidence="4" type="ORF">ACFOMG_15685</name>
</gene>
<name>A0ABV7VXQ1_9GAMM</name>
<dbReference type="EMBL" id="JBHRYB010000015">
    <property type="protein sequence ID" value="MFC3681546.1"/>
    <property type="molecule type" value="Genomic_DNA"/>
</dbReference>
<organism evidence="4 5">
    <name type="scientific">Bacterioplanoides pacificum</name>
    <dbReference type="NCBI Taxonomy" id="1171596"/>
    <lineage>
        <taxon>Bacteria</taxon>
        <taxon>Pseudomonadati</taxon>
        <taxon>Pseudomonadota</taxon>
        <taxon>Gammaproteobacteria</taxon>
        <taxon>Oceanospirillales</taxon>
        <taxon>Oceanospirillaceae</taxon>
        <taxon>Bacterioplanoides</taxon>
    </lineage>
</organism>
<dbReference type="RefSeq" id="WP_376868010.1">
    <property type="nucleotide sequence ID" value="NZ_JBHRYB010000015.1"/>
</dbReference>
<dbReference type="InterPro" id="IPR036291">
    <property type="entry name" value="NAD(P)-bd_dom_sf"/>
</dbReference>
<dbReference type="GO" id="GO:0016491">
    <property type="term" value="F:oxidoreductase activity"/>
    <property type="evidence" value="ECO:0007669"/>
    <property type="project" value="UniProtKB-KW"/>
</dbReference>
<keyword evidence="5" id="KW-1185">Reference proteome</keyword>
<dbReference type="PANTHER" id="PTHR44196">
    <property type="entry name" value="DEHYDROGENASE/REDUCTASE SDR FAMILY MEMBER 7B"/>
    <property type="match status" value="1"/>
</dbReference>